<proteinExistence type="predicted"/>
<dbReference type="AlphaFoldDB" id="A0A0K2V7Z4"/>
<sequence>NNFLRHYSPILHEDGLETAILGLDFIVRRRSFRASELTLTLRCSSSISTINSELKAMETHHQKSSIHFSYGSLFPSGCSRRNGKESTSFLIFFIIFVVTL</sequence>
<evidence type="ECO:0000313" key="1">
    <source>
        <dbReference type="EMBL" id="CDW46430.1"/>
    </source>
</evidence>
<name>A0A0K2V7Z4_LEPSM</name>
<dbReference type="EMBL" id="HACA01029069">
    <property type="protein sequence ID" value="CDW46430.1"/>
    <property type="molecule type" value="Transcribed_RNA"/>
</dbReference>
<organism evidence="1">
    <name type="scientific">Lepeophtheirus salmonis</name>
    <name type="common">Salmon louse</name>
    <name type="synonym">Caligus salmonis</name>
    <dbReference type="NCBI Taxonomy" id="72036"/>
    <lineage>
        <taxon>Eukaryota</taxon>
        <taxon>Metazoa</taxon>
        <taxon>Ecdysozoa</taxon>
        <taxon>Arthropoda</taxon>
        <taxon>Crustacea</taxon>
        <taxon>Multicrustacea</taxon>
        <taxon>Hexanauplia</taxon>
        <taxon>Copepoda</taxon>
        <taxon>Siphonostomatoida</taxon>
        <taxon>Caligidae</taxon>
        <taxon>Lepeophtheirus</taxon>
    </lineage>
</organism>
<dbReference type="OrthoDB" id="10015491at2759"/>
<accession>A0A0K2V7Z4</accession>
<protein>
    <submittedName>
        <fullName evidence="1">Putative LOC101460975 [Ceratitis capitata]</fullName>
    </submittedName>
</protein>
<reference evidence="1" key="1">
    <citation type="submission" date="2014-05" db="EMBL/GenBank/DDBJ databases">
        <authorList>
            <person name="Chronopoulou M."/>
        </authorList>
    </citation>
    <scope>NUCLEOTIDE SEQUENCE</scope>
    <source>
        <tissue evidence="1">Whole organism</tissue>
    </source>
</reference>
<feature type="non-terminal residue" evidence="1">
    <location>
        <position position="1"/>
    </location>
</feature>